<dbReference type="InterPro" id="IPR027417">
    <property type="entry name" value="P-loop_NTPase"/>
</dbReference>
<dbReference type="Gene3D" id="3.40.50.300">
    <property type="entry name" value="P-loop containing nucleotide triphosphate hydrolases"/>
    <property type="match status" value="1"/>
</dbReference>
<keyword evidence="2" id="KW-0547">Nucleotide-binding</keyword>
<keyword evidence="2" id="KW-0347">Helicase</keyword>
<evidence type="ECO:0000313" key="3">
    <source>
        <dbReference type="Proteomes" id="UP000198582"/>
    </source>
</evidence>
<dbReference type="RefSeq" id="WP_091626907.1">
    <property type="nucleotide sequence ID" value="NZ_FOEF01000023.1"/>
</dbReference>
<dbReference type="InterPro" id="IPR050625">
    <property type="entry name" value="ParA/MinD_ATPase"/>
</dbReference>
<dbReference type="GO" id="GO:0004386">
    <property type="term" value="F:helicase activity"/>
    <property type="evidence" value="ECO:0007669"/>
    <property type="project" value="UniProtKB-KW"/>
</dbReference>
<sequence>MATERPLVVATDETVLDEILRVAAAAGCELDREPDLLAARGRWTRAPLVVLDEEAAAVRVGLPRRAGVVMVCKGTPGEETWRRAFAVGADQVLRLPDDEEGLTVAFADVVDGPPGSPGPVIAVVGGRGGAGASVLAAAVALEAARSSPALLVDCDPLGGGMDLLLGLEKAEGFRWPEVRLSGRVSIPSLVEALPSRGALPVLSCGREGPGPTPDALSAVVTAGRRAGRTVVCDLSRSLDEGALAVSAVADLVVLLVPQEFRACMAAKQVLRRLSAHTDRLAVVASGRSITGASPSSTTALLGPPLLATLPPERRLAESLETGEFTLHSRGPLTTTARAILAAAQDHATPAPPGYAAA</sequence>
<dbReference type="GO" id="GO:0009898">
    <property type="term" value="C:cytoplasmic side of plasma membrane"/>
    <property type="evidence" value="ECO:0007669"/>
    <property type="project" value="TreeGrafter"/>
</dbReference>
<keyword evidence="3" id="KW-1185">Reference proteome</keyword>
<dbReference type="GO" id="GO:0016887">
    <property type="term" value="F:ATP hydrolysis activity"/>
    <property type="evidence" value="ECO:0007669"/>
    <property type="project" value="TreeGrafter"/>
</dbReference>
<dbReference type="PANTHER" id="PTHR43384">
    <property type="entry name" value="SEPTUM SITE-DETERMINING PROTEIN MIND HOMOLOG, CHLOROPLASTIC-RELATED"/>
    <property type="match status" value="1"/>
</dbReference>
<dbReference type="GO" id="GO:0005829">
    <property type="term" value="C:cytosol"/>
    <property type="evidence" value="ECO:0007669"/>
    <property type="project" value="TreeGrafter"/>
</dbReference>
<dbReference type="SUPFAM" id="SSF52540">
    <property type="entry name" value="P-loop containing nucleoside triphosphate hydrolases"/>
    <property type="match status" value="1"/>
</dbReference>
<dbReference type="GO" id="GO:0051782">
    <property type="term" value="P:negative regulation of cell division"/>
    <property type="evidence" value="ECO:0007669"/>
    <property type="project" value="TreeGrafter"/>
</dbReference>
<dbReference type="GO" id="GO:0005524">
    <property type="term" value="F:ATP binding"/>
    <property type="evidence" value="ECO:0007669"/>
    <property type="project" value="TreeGrafter"/>
</dbReference>
<dbReference type="OrthoDB" id="3252838at2"/>
<dbReference type="EMBL" id="FOEF01000023">
    <property type="protein sequence ID" value="SEP52883.1"/>
    <property type="molecule type" value="Genomic_DNA"/>
</dbReference>
<dbReference type="Proteomes" id="UP000198582">
    <property type="component" value="Unassembled WGS sequence"/>
</dbReference>
<dbReference type="InterPro" id="IPR022521">
    <property type="entry name" value="Rv3660c"/>
</dbReference>
<keyword evidence="2" id="KW-0067">ATP-binding</keyword>
<dbReference type="AlphaFoldDB" id="A0A1H8YLC3"/>
<evidence type="ECO:0000313" key="2">
    <source>
        <dbReference type="EMBL" id="SEP52883.1"/>
    </source>
</evidence>
<organism evidence="2 3">
    <name type="scientific">Amycolatopsis saalfeldensis</name>
    <dbReference type="NCBI Taxonomy" id="394193"/>
    <lineage>
        <taxon>Bacteria</taxon>
        <taxon>Bacillati</taxon>
        <taxon>Actinomycetota</taxon>
        <taxon>Actinomycetes</taxon>
        <taxon>Pseudonocardiales</taxon>
        <taxon>Pseudonocardiaceae</taxon>
        <taxon>Amycolatopsis</taxon>
    </lineage>
</organism>
<reference evidence="2 3" key="1">
    <citation type="submission" date="2016-10" db="EMBL/GenBank/DDBJ databases">
        <authorList>
            <person name="de Groot N.N."/>
        </authorList>
    </citation>
    <scope>NUCLEOTIDE SEQUENCE [LARGE SCALE GENOMIC DNA]</scope>
    <source>
        <strain evidence="2 3">DSM 44993</strain>
    </source>
</reference>
<dbReference type="NCBIfam" id="TIGR03815">
    <property type="entry name" value="CpaE_hom_Actino"/>
    <property type="match status" value="1"/>
</dbReference>
<dbReference type="PANTHER" id="PTHR43384:SF11">
    <property type="entry name" value="SEPTUM SITE DETERMINING PROTEIN"/>
    <property type="match status" value="1"/>
</dbReference>
<name>A0A1H8YLC3_9PSEU</name>
<dbReference type="Pfam" id="PF26563">
    <property type="entry name" value="Rv3660c_N"/>
    <property type="match status" value="1"/>
</dbReference>
<keyword evidence="2" id="KW-0378">Hydrolase</keyword>
<dbReference type="InterPro" id="IPR059050">
    <property type="entry name" value="Rv3660c_N"/>
</dbReference>
<proteinExistence type="predicted"/>
<evidence type="ECO:0000259" key="1">
    <source>
        <dbReference type="Pfam" id="PF26563"/>
    </source>
</evidence>
<dbReference type="STRING" id="394193.SAMN04489732_1237"/>
<protein>
    <submittedName>
        <fullName evidence="2">Helicase/secretion neighborhood CpaE-like protein</fullName>
    </submittedName>
</protein>
<feature type="domain" description="Rv3660c-like CheY-like N-terminal" evidence="1">
    <location>
        <begin position="9"/>
        <end position="114"/>
    </location>
</feature>
<gene>
    <name evidence="2" type="ORF">SAMN04489732_1237</name>
</gene>
<accession>A0A1H8YLC3</accession>